<dbReference type="InterPro" id="IPR049239">
    <property type="entry name" value="DUF6874"/>
</dbReference>
<proteinExistence type="predicted"/>
<comment type="caution">
    <text evidence="2">The sequence shown here is derived from an EMBL/GenBank/DDBJ whole genome shotgun (WGS) entry which is preliminary data.</text>
</comment>
<organism evidence="2 3">
    <name type="scientific">Candidatus Magnetaquiglobus chichijimensis</name>
    <dbReference type="NCBI Taxonomy" id="3141448"/>
    <lineage>
        <taxon>Bacteria</taxon>
        <taxon>Pseudomonadati</taxon>
        <taxon>Pseudomonadota</taxon>
        <taxon>Magnetococcia</taxon>
        <taxon>Magnetococcales</taxon>
        <taxon>Candidatus Magnetaquicoccaceae</taxon>
        <taxon>Candidatus Magnetaquiglobus</taxon>
    </lineage>
</organism>
<dbReference type="Pfam" id="PF21779">
    <property type="entry name" value="DUF6874"/>
    <property type="match status" value="1"/>
</dbReference>
<dbReference type="RefSeq" id="WP_420905762.1">
    <property type="nucleotide sequence ID" value="NZ_BAAFGK010000004.1"/>
</dbReference>
<sequence length="92" mass="10376">MISFDVSKRDKKLIAKIAKRVKKICKPANERIIAMDLTATHANGCPLDLLGMLKAREVDLLHDVGNIHSSLDRNTGKLKDCFEPRYAEKIPF</sequence>
<reference evidence="2 3" key="1">
    <citation type="submission" date="2024-09" db="EMBL/GenBank/DDBJ databases">
        <title>Draft genome sequence of Candidatus Magnetaquicoccaceae bacterium FCR-1.</title>
        <authorList>
            <person name="Shimoshige H."/>
            <person name="Shimamura S."/>
            <person name="Taoka A."/>
            <person name="Kobayashi H."/>
            <person name="Maekawa T."/>
        </authorList>
    </citation>
    <scope>NUCLEOTIDE SEQUENCE [LARGE SCALE GENOMIC DNA]</scope>
    <source>
        <strain evidence="2 3">FCR-1</strain>
    </source>
</reference>
<dbReference type="EMBL" id="BAAFGK010000004">
    <property type="protein sequence ID" value="GAB0058083.1"/>
    <property type="molecule type" value="Genomic_DNA"/>
</dbReference>
<accession>A0ABQ0CB05</accession>
<protein>
    <recommendedName>
        <fullName evidence="1">DUF6874 domain-containing protein</fullName>
    </recommendedName>
</protein>
<name>A0ABQ0CB05_9PROT</name>
<feature type="domain" description="DUF6874" evidence="1">
    <location>
        <begin position="10"/>
        <end position="87"/>
    </location>
</feature>
<dbReference type="Proteomes" id="UP001628193">
    <property type="component" value="Unassembled WGS sequence"/>
</dbReference>
<gene>
    <name evidence="2" type="ORF">SIID45300_02425</name>
</gene>
<evidence type="ECO:0000313" key="2">
    <source>
        <dbReference type="EMBL" id="GAB0058083.1"/>
    </source>
</evidence>
<evidence type="ECO:0000259" key="1">
    <source>
        <dbReference type="Pfam" id="PF21779"/>
    </source>
</evidence>
<keyword evidence="3" id="KW-1185">Reference proteome</keyword>
<evidence type="ECO:0000313" key="3">
    <source>
        <dbReference type="Proteomes" id="UP001628193"/>
    </source>
</evidence>